<dbReference type="PANTHER" id="PTHR11177:SF317">
    <property type="entry name" value="CHITINASE 12-RELATED"/>
    <property type="match status" value="1"/>
</dbReference>
<dbReference type="InterPro" id="IPR050314">
    <property type="entry name" value="Glycosyl_Hydrlase_18"/>
</dbReference>
<reference evidence="4 5" key="1">
    <citation type="submission" date="2019-03" db="EMBL/GenBank/DDBJ databases">
        <authorList>
            <person name="Gaulin E."/>
            <person name="Dumas B."/>
        </authorList>
    </citation>
    <scope>NUCLEOTIDE SEQUENCE [LARGE SCALE GENOMIC DNA]</scope>
    <source>
        <strain evidence="4">CBS 568.67</strain>
    </source>
</reference>
<evidence type="ECO:0000256" key="1">
    <source>
        <dbReference type="SAM" id="SignalP"/>
    </source>
</evidence>
<dbReference type="PANTHER" id="PTHR11177">
    <property type="entry name" value="CHITINASE"/>
    <property type="match status" value="1"/>
</dbReference>
<evidence type="ECO:0000313" key="5">
    <source>
        <dbReference type="Proteomes" id="UP000332933"/>
    </source>
</evidence>
<sequence length="492" mass="53340">MFLWVLIGALVALSTDVNAAYRNIITFKEWSTLANQGDFQMFDVNWALATHVKYGFANPLADGTVTLANTTAAIIRRYMSDPPNVSPTDAIARGSFGLANSIKRQFRNTKFGLSIGGELNSANFSALANTDAGRQTFATTAVALIQNLGLDFVDINWAYQSGGIPTSPNDAQNYIKLLQAVRAQLQTLPFSAELTTVVPSTTTGFSFIEDPYTVCDTVDHAHLASYDLGKLRVLDPFENGRRRRLANATTPPQPYSNYVAHQSNLYIDKNDPNRSKNSIDTAVAFYRNGNCNLTKLVVGVPAYGRTFENTPGLYGNFTPATQGSFVYRGTGLGQFTYKSLPLNGATEMYDAAVGATYSYDPNQQLFTSYEGPQSLAAKLAYVQANKLGGTMFWSADGDVVSTQPRSLIAQAHSTYGTNLASVPNTVDYPNSAFVNIRAPATPAPTTASPTPTTSVCSGHAGGVCVWPLTRQVVLYWNQAQCLTRTDVFVWCP</sequence>
<dbReference type="InterPro" id="IPR029070">
    <property type="entry name" value="Chitinase_insertion_sf"/>
</dbReference>
<evidence type="ECO:0000313" key="3">
    <source>
        <dbReference type="EMBL" id="KAF0720122.1"/>
    </source>
</evidence>
<evidence type="ECO:0000259" key="2">
    <source>
        <dbReference type="PROSITE" id="PS51910"/>
    </source>
</evidence>
<dbReference type="EMBL" id="VJMH01000029">
    <property type="protein sequence ID" value="KAF0720122.1"/>
    <property type="molecule type" value="Genomic_DNA"/>
</dbReference>
<dbReference type="InterPro" id="IPR011583">
    <property type="entry name" value="Chitinase_II/V-like_cat"/>
</dbReference>
<organism evidence="4 5">
    <name type="scientific">Aphanomyces stellatus</name>
    <dbReference type="NCBI Taxonomy" id="120398"/>
    <lineage>
        <taxon>Eukaryota</taxon>
        <taxon>Sar</taxon>
        <taxon>Stramenopiles</taxon>
        <taxon>Oomycota</taxon>
        <taxon>Saprolegniomycetes</taxon>
        <taxon>Saprolegniales</taxon>
        <taxon>Verrucalvaceae</taxon>
        <taxon>Aphanomyces</taxon>
    </lineage>
</organism>
<dbReference type="Proteomes" id="UP000332933">
    <property type="component" value="Unassembled WGS sequence"/>
</dbReference>
<dbReference type="GO" id="GO:0005975">
    <property type="term" value="P:carbohydrate metabolic process"/>
    <property type="evidence" value="ECO:0007669"/>
    <property type="project" value="InterPro"/>
</dbReference>
<dbReference type="InterPro" id="IPR001223">
    <property type="entry name" value="Glyco_hydro18_cat"/>
</dbReference>
<feature type="domain" description="GH18" evidence="2">
    <location>
        <begin position="21"/>
        <end position="418"/>
    </location>
</feature>
<dbReference type="EMBL" id="CAADRA010000029">
    <property type="protein sequence ID" value="VFT77759.1"/>
    <property type="molecule type" value="Genomic_DNA"/>
</dbReference>
<dbReference type="Gene3D" id="3.20.20.80">
    <property type="entry name" value="Glycosidases"/>
    <property type="match status" value="1"/>
</dbReference>
<protein>
    <submittedName>
        <fullName evidence="4">Aste57867_534 protein</fullName>
    </submittedName>
</protein>
<feature type="signal peptide" evidence="1">
    <location>
        <begin position="1"/>
        <end position="19"/>
    </location>
</feature>
<name>A0A485K3V3_9STRA</name>
<keyword evidence="1" id="KW-0732">Signal</keyword>
<dbReference type="SUPFAM" id="SSF54556">
    <property type="entry name" value="Chitinase insertion domain"/>
    <property type="match status" value="1"/>
</dbReference>
<evidence type="ECO:0000313" key="4">
    <source>
        <dbReference type="EMBL" id="VFT77759.1"/>
    </source>
</evidence>
<accession>A0A485K3V3</accession>
<feature type="chain" id="PRO_5033436507" evidence="1">
    <location>
        <begin position="20"/>
        <end position="492"/>
    </location>
</feature>
<dbReference type="SMART" id="SM00636">
    <property type="entry name" value="Glyco_18"/>
    <property type="match status" value="1"/>
</dbReference>
<dbReference type="AlphaFoldDB" id="A0A485K3V3"/>
<dbReference type="Pfam" id="PF00704">
    <property type="entry name" value="Glyco_hydro_18"/>
    <property type="match status" value="1"/>
</dbReference>
<keyword evidence="5" id="KW-1185">Reference proteome</keyword>
<dbReference type="GO" id="GO:0008061">
    <property type="term" value="F:chitin binding"/>
    <property type="evidence" value="ECO:0007669"/>
    <property type="project" value="InterPro"/>
</dbReference>
<proteinExistence type="predicted"/>
<reference evidence="3" key="2">
    <citation type="submission" date="2019-06" db="EMBL/GenBank/DDBJ databases">
        <title>Genomics analysis of Aphanomyces spp. identifies a new class of oomycete effector associated with host adaptation.</title>
        <authorList>
            <person name="Gaulin E."/>
        </authorList>
    </citation>
    <scope>NUCLEOTIDE SEQUENCE</scope>
    <source>
        <strain evidence="3">CBS 578.67</strain>
    </source>
</reference>
<dbReference type="SUPFAM" id="SSF51445">
    <property type="entry name" value="(Trans)glycosidases"/>
    <property type="match status" value="1"/>
</dbReference>
<dbReference type="Gene3D" id="3.10.50.10">
    <property type="match status" value="1"/>
</dbReference>
<dbReference type="OrthoDB" id="76388at2759"/>
<gene>
    <name evidence="4" type="primary">Aste57867_534</name>
    <name evidence="3" type="ORF">As57867_000533</name>
    <name evidence="4" type="ORF">ASTE57867_534</name>
</gene>
<dbReference type="PROSITE" id="PS51910">
    <property type="entry name" value="GH18_2"/>
    <property type="match status" value="1"/>
</dbReference>
<dbReference type="InterPro" id="IPR017853">
    <property type="entry name" value="GH"/>
</dbReference>